<dbReference type="GeneID" id="40076417"/>
<sequence length="96" mass="11136">MYIFNRRSTIDGVVYNYGDSADHLPKHLIQRFLNARLIRKEAPIAGKEAPIAVITREDKFYNVSLNGVRLNPEPFKTKKAVEQFCKDNSLNYEYTL</sequence>
<dbReference type="KEGG" id="vg:40076417"/>
<keyword evidence="2" id="KW-1185">Reference proteome</keyword>
<proteinExistence type="predicted"/>
<dbReference type="RefSeq" id="YP_009600611.1">
    <property type="nucleotide sequence ID" value="NC_041925.1"/>
</dbReference>
<dbReference type="EMBL" id="KY742649">
    <property type="protein sequence ID" value="AQZ54602.1"/>
    <property type="molecule type" value="Genomic_DNA"/>
</dbReference>
<evidence type="ECO:0000313" key="2">
    <source>
        <dbReference type="Proteomes" id="UP000221468"/>
    </source>
</evidence>
<name>A0A1U9ZAF9_9CAUD</name>
<organism evidence="1 2">
    <name type="scientific">Proteus phage VB_PmiS-Isfahan</name>
    <dbReference type="NCBI Taxonomy" id="1969841"/>
    <lineage>
        <taxon>Viruses</taxon>
        <taxon>Duplodnaviria</taxon>
        <taxon>Heunggongvirae</taxon>
        <taxon>Uroviricota</taxon>
        <taxon>Caudoviricetes</taxon>
        <taxon>Gorganvirus</taxon>
        <taxon>Gorganvirus isfahan</taxon>
    </lineage>
</organism>
<protein>
    <submittedName>
        <fullName evidence="1">Uncharacterized protein</fullName>
    </submittedName>
</protein>
<reference evidence="1 2" key="1">
    <citation type="journal article" date="2019" name="Genomics">
        <title>Genomic analyses of a novel bacteriophage (VB_PmiS-Isfahan) within Siphoviridae family infecting Proteus mirabilis.</title>
        <authorList>
            <person name="Yazdi M."/>
            <person name="Bouzari M."/>
            <person name="Ghaemi E.A."/>
        </authorList>
    </citation>
    <scope>NUCLEOTIDE SEQUENCE [LARGE SCALE GENOMIC DNA]</scope>
</reference>
<dbReference type="Proteomes" id="UP000221468">
    <property type="component" value="Segment"/>
</dbReference>
<accession>A0A1U9ZAF9</accession>
<evidence type="ECO:0000313" key="1">
    <source>
        <dbReference type="EMBL" id="AQZ54602.1"/>
    </source>
</evidence>